<dbReference type="InterPro" id="IPR045865">
    <property type="entry name" value="ACT-like_dom_sf"/>
</dbReference>
<dbReference type="PANTHER" id="PTHR40099:SF1">
    <property type="entry name" value="ACETOLACTATE SYNTHASE, SMALL SUBUNIT"/>
    <property type="match status" value="1"/>
</dbReference>
<dbReference type="Gene3D" id="3.30.2130.10">
    <property type="entry name" value="VC0802-like"/>
    <property type="match status" value="1"/>
</dbReference>
<protein>
    <submittedName>
        <fullName evidence="2">Amino acid-binding protein</fullName>
    </submittedName>
</protein>
<feature type="domain" description="ACT" evidence="1">
    <location>
        <begin position="4"/>
        <end position="78"/>
    </location>
</feature>
<reference evidence="2 3" key="1">
    <citation type="submission" date="2021-10" db="EMBL/GenBank/DDBJ databases">
        <title>Anaerobic single-cell dispensing facilitates the cultivation of human gut bacteria.</title>
        <authorList>
            <person name="Afrizal A."/>
        </authorList>
    </citation>
    <scope>NUCLEOTIDE SEQUENCE [LARGE SCALE GENOMIC DNA]</scope>
    <source>
        <strain evidence="2 3">CLA-AA-H246</strain>
    </source>
</reference>
<dbReference type="PANTHER" id="PTHR40099">
    <property type="entry name" value="ACETOLACTATE SYNTHASE, SMALL SUBUNIT"/>
    <property type="match status" value="1"/>
</dbReference>
<dbReference type="EMBL" id="JAJEQE010000029">
    <property type="protein sequence ID" value="MCC2149383.1"/>
    <property type="molecule type" value="Genomic_DNA"/>
</dbReference>
<proteinExistence type="predicted"/>
<evidence type="ECO:0000313" key="3">
    <source>
        <dbReference type="Proteomes" id="UP001299235"/>
    </source>
</evidence>
<evidence type="ECO:0000313" key="2">
    <source>
        <dbReference type="EMBL" id="MCC2149383.1"/>
    </source>
</evidence>
<dbReference type="SUPFAM" id="SSF55021">
    <property type="entry name" value="ACT-like"/>
    <property type="match status" value="2"/>
</dbReference>
<organism evidence="2 3">
    <name type="scientific">Hominisplanchenecus faecis</name>
    <dbReference type="NCBI Taxonomy" id="2885351"/>
    <lineage>
        <taxon>Bacteria</taxon>
        <taxon>Bacillati</taxon>
        <taxon>Bacillota</taxon>
        <taxon>Clostridia</taxon>
        <taxon>Lachnospirales</taxon>
        <taxon>Lachnospiraceae</taxon>
        <taxon>Hominisplanchenecus</taxon>
    </lineage>
</organism>
<dbReference type="InterPro" id="IPR045739">
    <property type="entry name" value="ACT_dom_pair"/>
</dbReference>
<gene>
    <name evidence="2" type="ORF">LKD42_08955</name>
</gene>
<evidence type="ECO:0000259" key="1">
    <source>
        <dbReference type="PROSITE" id="PS51671"/>
    </source>
</evidence>
<dbReference type="PROSITE" id="PS51671">
    <property type="entry name" value="ACT"/>
    <property type="match status" value="1"/>
</dbReference>
<comment type="caution">
    <text evidence="2">The sequence shown here is derived from an EMBL/GenBank/DDBJ whole genome shotgun (WGS) entry which is preliminary data.</text>
</comment>
<dbReference type="Proteomes" id="UP001299235">
    <property type="component" value="Unassembled WGS sequence"/>
</dbReference>
<accession>A0ABS8EWN2</accession>
<keyword evidence="3" id="KW-1185">Reference proteome</keyword>
<dbReference type="InterPro" id="IPR002912">
    <property type="entry name" value="ACT_dom"/>
</dbReference>
<sequence>MMQQVSVFAENQRGMMEKITGVLRSEDINILGSVTNDSAEYGIVRMVVSNPAAAVDALTQAGLLCHLTEVVGVELMDEVGNLNQLLQALSESNINVNYLYLSFNRETGMPIMVFHSEDIMEVKACIERKGYTVL</sequence>
<dbReference type="Pfam" id="PF19571">
    <property type="entry name" value="ACT_8"/>
    <property type="match status" value="1"/>
</dbReference>
<name>A0ABS8EWN2_9FIRM</name>